<dbReference type="InterPro" id="IPR016024">
    <property type="entry name" value="ARM-type_fold"/>
</dbReference>
<accession>Q759D5</accession>
<dbReference type="Pfam" id="PF01602">
    <property type="entry name" value="Adaptin_N"/>
    <property type="match status" value="1"/>
</dbReference>
<dbReference type="Proteomes" id="UP000000591">
    <property type="component" value="Chromosome IV"/>
</dbReference>
<dbReference type="FunCoup" id="Q759D5">
    <property type="interactions" value="124"/>
</dbReference>
<sequence length="697" mass="78816">MSEQRIFFKYSANEIRADLRPHDGIKRLKTVAEKRKNGLRKLMANLIMGQYAEMVNLFPEVIKFLAIEDELEVKRICHSFLVTLGPAKPGLLREAVAILLRDLEQSKNEQIRLMTFRTLAALRTPECIDETFKFISSALVKKSSTSMLKAVINTLPQMDCYDHERTLGLLETLYDLLEVAEGPPTVLVATLNSLKKIHEQNKNMAPLSISKTACYNLLLILTRLNEWDKALLLDCLCISYAPQSHAEAHSLIEMVVPQLQHANTSVILNCLKLITYASNYVSSIEQSLVAKISNSVIALLDKPPELKFLLLRNVILLLLCRGSSSLELEASYFFIEYGDQVYIKDTKLEILYLLATDDNLPSILNELKQYGTDIDIQMSKKAIRAIGNLAVKLEKQVKSCVSVLVELLEFGVDYVVQEVISVIKNVMRKTPNDFAYIVPKILEHIEQAKEPEAKSSILWIITEYNETVPDSEALLEEFACSFKSEPLEVQYMTLNCIVKHFVRNPSKESEKLCIQVLKCATNEIDDPDLRDRAFIYWKILTAAHQGDGALLTNEDIKEIVDGELPLIVLNNKLEEQVIEELELGIGTIASIYLKPASQVFRKCQPKTLPNRSALNPDRFHVKIVNENTDPGKLQPPVRKPLSHRSSTGALGRMDDYSTPAEKVNTLRKRSSTMLLTSSKLTRKPTELAKRFSIKKPF</sequence>
<dbReference type="FunFam" id="1.25.10.10:FF:000557">
    <property type="entry name" value="AP complex subunit beta"/>
    <property type="match status" value="1"/>
</dbReference>
<comment type="function">
    <text evidence="6">Adaptins are components of the adaptor complexes which link clathrin to receptors in coated vesicles. Clathrin-associated protein complexes are believed to interact with the cytoplasmic tails of membrane proteins, leading to their selection and concentration.</text>
</comment>
<dbReference type="InterPro" id="IPR016342">
    <property type="entry name" value="AP_complex_bsu_1_2_4"/>
</dbReference>
<evidence type="ECO:0000256" key="4">
    <source>
        <dbReference type="ARBA" id="ARBA00022927"/>
    </source>
</evidence>
<dbReference type="GO" id="GO:0016192">
    <property type="term" value="P:vesicle-mediated transport"/>
    <property type="evidence" value="ECO:0000318"/>
    <property type="project" value="GO_Central"/>
</dbReference>
<dbReference type="OrthoDB" id="10254310at2759"/>
<evidence type="ECO:0000256" key="5">
    <source>
        <dbReference type="ARBA" id="ARBA00023136"/>
    </source>
</evidence>
<protein>
    <recommendedName>
        <fullName evidence="6">AP complex subunit beta</fullName>
    </recommendedName>
</protein>
<keyword evidence="10" id="KW-1185">Reference proteome</keyword>
<organism evidence="9 10">
    <name type="scientific">Eremothecium gossypii (strain ATCC 10895 / CBS 109.51 / FGSC 9923 / NRRL Y-1056)</name>
    <name type="common">Yeast</name>
    <name type="synonym">Ashbya gossypii</name>
    <dbReference type="NCBI Taxonomy" id="284811"/>
    <lineage>
        <taxon>Eukaryota</taxon>
        <taxon>Fungi</taxon>
        <taxon>Dikarya</taxon>
        <taxon>Ascomycota</taxon>
        <taxon>Saccharomycotina</taxon>
        <taxon>Saccharomycetes</taxon>
        <taxon>Saccharomycetales</taxon>
        <taxon>Saccharomycetaceae</taxon>
        <taxon>Eremothecium</taxon>
    </lineage>
</organism>
<evidence type="ECO:0000313" key="10">
    <source>
        <dbReference type="Proteomes" id="UP000000591"/>
    </source>
</evidence>
<dbReference type="InterPro" id="IPR026739">
    <property type="entry name" value="AP_beta"/>
</dbReference>
<comment type="subcellular location">
    <subcellularLocation>
        <location evidence="1">Endomembrane system</location>
    </subcellularLocation>
</comment>
<name>Q759D5_EREGS</name>
<dbReference type="eggNOG" id="KOG1061">
    <property type="taxonomic scope" value="Eukaryota"/>
</dbReference>
<proteinExistence type="inferred from homology"/>
<dbReference type="InParanoid" id="Q759D5"/>
<reference evidence="10" key="2">
    <citation type="journal article" date="2013" name="G3 (Bethesda)">
        <title>Genomes of Ashbya fungi isolated from insects reveal four mating-type loci, numerous translocations, lack of transposons, and distinct gene duplications.</title>
        <authorList>
            <person name="Dietrich F.S."/>
            <person name="Voegeli S."/>
            <person name="Kuo S."/>
            <person name="Philippsen P."/>
        </authorList>
    </citation>
    <scope>GENOME REANNOTATION</scope>
    <source>
        <strain evidence="10">ATCC 10895 / CBS 109.51 / FGSC 9923 / NRRL Y-1056</strain>
    </source>
</reference>
<dbReference type="SUPFAM" id="SSF48371">
    <property type="entry name" value="ARM repeat"/>
    <property type="match status" value="1"/>
</dbReference>
<keyword evidence="4 6" id="KW-0653">Protein transport</keyword>
<evidence type="ECO:0000256" key="2">
    <source>
        <dbReference type="ARBA" id="ARBA00006613"/>
    </source>
</evidence>
<dbReference type="Gene3D" id="1.25.10.10">
    <property type="entry name" value="Leucine-rich Repeat Variant"/>
    <property type="match status" value="1"/>
</dbReference>
<dbReference type="GO" id="GO:0006886">
    <property type="term" value="P:intracellular protein transport"/>
    <property type="evidence" value="ECO:0007669"/>
    <property type="project" value="InterPro"/>
</dbReference>
<evidence type="ECO:0000256" key="6">
    <source>
        <dbReference type="PIRNR" id="PIRNR002291"/>
    </source>
</evidence>
<dbReference type="PIRSF" id="PIRSF002291">
    <property type="entry name" value="AP_complex_beta"/>
    <property type="match status" value="1"/>
</dbReference>
<dbReference type="InterPro" id="IPR011989">
    <property type="entry name" value="ARM-like"/>
</dbReference>
<dbReference type="GO" id="GO:0030122">
    <property type="term" value="C:AP-2 adaptor complex"/>
    <property type="evidence" value="ECO:0007669"/>
    <property type="project" value="EnsemblFungi"/>
</dbReference>
<reference evidence="9 10" key="1">
    <citation type="journal article" date="2004" name="Science">
        <title>The Ashbya gossypii genome as a tool for mapping the ancient Saccharomyces cerevisiae genome.</title>
        <authorList>
            <person name="Dietrich F.S."/>
            <person name="Voegeli S."/>
            <person name="Brachat S."/>
            <person name="Lerch A."/>
            <person name="Gates K."/>
            <person name="Steiner S."/>
            <person name="Mohr C."/>
            <person name="Pohlmann R."/>
            <person name="Luedi P."/>
            <person name="Choi S."/>
            <person name="Wing R.A."/>
            <person name="Flavier A."/>
            <person name="Gaffney T.D."/>
            <person name="Philippsen P."/>
        </authorList>
    </citation>
    <scope>NUCLEOTIDE SEQUENCE [LARGE SCALE GENOMIC DNA]</scope>
    <source>
        <strain evidence="10">ATCC 10895 / CBS 109.51 / FGSC 9923 / NRRL Y-1056</strain>
    </source>
</reference>
<dbReference type="OMA" id="RIFARYK"/>
<dbReference type="STRING" id="284811.Q759D5"/>
<dbReference type="AlphaFoldDB" id="Q759D5"/>
<dbReference type="PANTHER" id="PTHR11134">
    <property type="entry name" value="ADAPTOR COMPLEX SUBUNIT BETA FAMILY MEMBER"/>
    <property type="match status" value="1"/>
</dbReference>
<gene>
    <name evidence="9" type="ORF">AGOS_ADR342C</name>
</gene>
<dbReference type="GO" id="GO:0030276">
    <property type="term" value="F:clathrin binding"/>
    <property type="evidence" value="ECO:0007669"/>
    <property type="project" value="InterPro"/>
</dbReference>
<evidence type="ECO:0000256" key="3">
    <source>
        <dbReference type="ARBA" id="ARBA00022448"/>
    </source>
</evidence>
<comment type="similarity">
    <text evidence="2 6">Belongs to the adaptor complexes large subunit family.</text>
</comment>
<evidence type="ECO:0000256" key="1">
    <source>
        <dbReference type="ARBA" id="ARBA00004308"/>
    </source>
</evidence>
<feature type="domain" description="Clathrin/coatomer adaptor adaptin-like N-terminal" evidence="8">
    <location>
        <begin position="32"/>
        <end position="541"/>
    </location>
</feature>
<dbReference type="InterPro" id="IPR002553">
    <property type="entry name" value="Clathrin/coatomer_adapt-like_N"/>
</dbReference>
<dbReference type="RefSeq" id="NP_984438.2">
    <property type="nucleotide sequence ID" value="NM_209791.2"/>
</dbReference>
<evidence type="ECO:0000313" key="9">
    <source>
        <dbReference type="EMBL" id="AAS52262.2"/>
    </source>
</evidence>
<dbReference type="EMBL" id="AE016817">
    <property type="protein sequence ID" value="AAS52262.2"/>
    <property type="molecule type" value="Genomic_DNA"/>
</dbReference>
<dbReference type="KEGG" id="ago:AGOS_ADR342C"/>
<evidence type="ECO:0000259" key="8">
    <source>
        <dbReference type="Pfam" id="PF01602"/>
    </source>
</evidence>
<keyword evidence="3 6" id="KW-0813">Transport</keyword>
<dbReference type="GeneID" id="4620603"/>
<evidence type="ECO:0000256" key="7">
    <source>
        <dbReference type="SAM" id="MobiDB-lite"/>
    </source>
</evidence>
<keyword evidence="5 6" id="KW-0472">Membrane</keyword>
<dbReference type="HOGENOM" id="CLU_006320_4_4_1"/>
<feature type="region of interest" description="Disordered" evidence="7">
    <location>
        <begin position="628"/>
        <end position="659"/>
    </location>
</feature>